<name>A0A9P6CKM4_9AGAR</name>
<feature type="region of interest" description="Disordered" evidence="1">
    <location>
        <begin position="1"/>
        <end position="31"/>
    </location>
</feature>
<evidence type="ECO:0000313" key="2">
    <source>
        <dbReference type="EMBL" id="KAF9470151.1"/>
    </source>
</evidence>
<protein>
    <submittedName>
        <fullName evidence="2">Uncharacterized protein</fullName>
    </submittedName>
</protein>
<dbReference type="EMBL" id="MU156232">
    <property type="protein sequence ID" value="KAF9470151.1"/>
    <property type="molecule type" value="Genomic_DNA"/>
</dbReference>
<feature type="compositionally biased region" description="Polar residues" evidence="1">
    <location>
        <begin position="1"/>
        <end position="24"/>
    </location>
</feature>
<organism evidence="2 3">
    <name type="scientific">Pholiota conissans</name>
    <dbReference type="NCBI Taxonomy" id="109636"/>
    <lineage>
        <taxon>Eukaryota</taxon>
        <taxon>Fungi</taxon>
        <taxon>Dikarya</taxon>
        <taxon>Basidiomycota</taxon>
        <taxon>Agaricomycotina</taxon>
        <taxon>Agaricomycetes</taxon>
        <taxon>Agaricomycetidae</taxon>
        <taxon>Agaricales</taxon>
        <taxon>Agaricineae</taxon>
        <taxon>Strophariaceae</taxon>
        <taxon>Pholiota</taxon>
    </lineage>
</organism>
<evidence type="ECO:0000313" key="3">
    <source>
        <dbReference type="Proteomes" id="UP000807469"/>
    </source>
</evidence>
<accession>A0A9P6CKM4</accession>
<evidence type="ECO:0000256" key="1">
    <source>
        <dbReference type="SAM" id="MobiDB-lite"/>
    </source>
</evidence>
<feature type="non-terminal residue" evidence="2">
    <location>
        <position position="87"/>
    </location>
</feature>
<reference evidence="2" key="1">
    <citation type="submission" date="2020-11" db="EMBL/GenBank/DDBJ databases">
        <authorList>
            <consortium name="DOE Joint Genome Institute"/>
            <person name="Ahrendt S."/>
            <person name="Riley R."/>
            <person name="Andreopoulos W."/>
            <person name="Labutti K."/>
            <person name="Pangilinan J."/>
            <person name="Ruiz-Duenas F.J."/>
            <person name="Barrasa J.M."/>
            <person name="Sanchez-Garcia M."/>
            <person name="Camarero S."/>
            <person name="Miyauchi S."/>
            <person name="Serrano A."/>
            <person name="Linde D."/>
            <person name="Babiker R."/>
            <person name="Drula E."/>
            <person name="Ayuso-Fernandez I."/>
            <person name="Pacheco R."/>
            <person name="Padilla G."/>
            <person name="Ferreira P."/>
            <person name="Barriuso J."/>
            <person name="Kellner H."/>
            <person name="Castanera R."/>
            <person name="Alfaro M."/>
            <person name="Ramirez L."/>
            <person name="Pisabarro A.G."/>
            <person name="Kuo A."/>
            <person name="Tritt A."/>
            <person name="Lipzen A."/>
            <person name="He G."/>
            <person name="Yan M."/>
            <person name="Ng V."/>
            <person name="Cullen D."/>
            <person name="Martin F."/>
            <person name="Rosso M.-N."/>
            <person name="Henrissat B."/>
            <person name="Hibbett D."/>
            <person name="Martinez A.T."/>
            <person name="Grigoriev I.V."/>
        </authorList>
    </citation>
    <scope>NUCLEOTIDE SEQUENCE</scope>
    <source>
        <strain evidence="2">CIRM-BRFM 674</strain>
    </source>
</reference>
<proteinExistence type="predicted"/>
<dbReference type="Proteomes" id="UP000807469">
    <property type="component" value="Unassembled WGS sequence"/>
</dbReference>
<gene>
    <name evidence="2" type="ORF">BDN70DRAFT_821711</name>
</gene>
<comment type="caution">
    <text evidence="2">The sequence shown here is derived from an EMBL/GenBank/DDBJ whole genome shotgun (WGS) entry which is preliminary data.</text>
</comment>
<dbReference type="OrthoDB" id="3239511at2759"/>
<feature type="region of interest" description="Disordered" evidence="1">
    <location>
        <begin position="60"/>
        <end position="87"/>
    </location>
</feature>
<keyword evidence="3" id="KW-1185">Reference proteome</keyword>
<sequence>MESRLCTVSSEPYTTPSTWEQGPNNPEPEEDDIQVEYHSASQKPARHFTIDDYLDSLIPPAKKSASESESGFQPWDPFSSRLDYEIA</sequence>
<dbReference type="AlphaFoldDB" id="A0A9P6CKM4"/>